<dbReference type="InterPro" id="IPR011006">
    <property type="entry name" value="CheY-like_superfamily"/>
</dbReference>
<dbReference type="EMBL" id="CP041690">
    <property type="protein sequence ID" value="QEE21637.1"/>
    <property type="molecule type" value="Genomic_DNA"/>
</dbReference>
<reference evidence="1 2" key="1">
    <citation type="journal article" date="2015" name="Int. J. Syst. Evol. Microbiol.">
        <title>Youhaiella tibetensis gen. nov., sp. nov., isolated from subsurface sediment.</title>
        <authorList>
            <person name="Wang Y.X."/>
            <person name="Huang F.Q."/>
            <person name="Nogi Y."/>
            <person name="Pang S.J."/>
            <person name="Wang P.K."/>
            <person name="Lv J."/>
        </authorList>
    </citation>
    <scope>NUCLEOTIDE SEQUENCE [LARGE SCALE GENOMIC DNA]</scope>
    <source>
        <strain evidence="2">fig4</strain>
    </source>
</reference>
<dbReference type="Proteomes" id="UP000321062">
    <property type="component" value="Chromosome"/>
</dbReference>
<name>A0A5B9DQZ2_9HYPH</name>
<proteinExistence type="predicted"/>
<dbReference type="Gene3D" id="3.40.50.2300">
    <property type="match status" value="1"/>
</dbReference>
<evidence type="ECO:0000313" key="1">
    <source>
        <dbReference type="EMBL" id="QEE21637.1"/>
    </source>
</evidence>
<keyword evidence="2" id="KW-1185">Reference proteome</keyword>
<protein>
    <submittedName>
        <fullName evidence="1">Uncharacterized protein</fullName>
    </submittedName>
</protein>
<dbReference type="AlphaFoldDB" id="A0A5B9DQZ2"/>
<dbReference type="SUPFAM" id="SSF52172">
    <property type="entry name" value="CheY-like"/>
    <property type="match status" value="1"/>
</dbReference>
<dbReference type="KEGG" id="yti:FNA67_16225"/>
<evidence type="ECO:0000313" key="2">
    <source>
        <dbReference type="Proteomes" id="UP000321062"/>
    </source>
</evidence>
<accession>A0A5B9DQZ2</accession>
<sequence>MSDLTRAPAPVALVDDNVHSARLFLRTLAGNGYRARWLGNGDRGGRTLDAILAGGETAPSLVVVDLKARSNATAQFIARHAERAKENGTILVAMVHSLEAVHRNAALEAGAAAVFGRHSERAEYHREMQALLDFWARSAKRVGA</sequence>
<gene>
    <name evidence="1" type="ORF">FNA67_16225</name>
</gene>
<organism evidence="1 2">
    <name type="scientific">Paradevosia tibetensis</name>
    <dbReference type="NCBI Taxonomy" id="1447062"/>
    <lineage>
        <taxon>Bacteria</taxon>
        <taxon>Pseudomonadati</taxon>
        <taxon>Pseudomonadota</taxon>
        <taxon>Alphaproteobacteria</taxon>
        <taxon>Hyphomicrobiales</taxon>
        <taxon>Devosiaceae</taxon>
        <taxon>Paradevosia</taxon>
    </lineage>
</organism>
<dbReference type="RefSeq" id="WP_147656938.1">
    <property type="nucleotide sequence ID" value="NZ_BMFM01000001.1"/>
</dbReference>
<dbReference type="OrthoDB" id="7960398at2"/>